<feature type="region of interest" description="Disordered" evidence="1">
    <location>
        <begin position="17"/>
        <end position="81"/>
    </location>
</feature>
<dbReference type="InterPro" id="IPR002625">
    <property type="entry name" value="Smr_dom"/>
</dbReference>
<feature type="domain" description="Smr" evidence="2">
    <location>
        <begin position="96"/>
        <end position="176"/>
    </location>
</feature>
<evidence type="ECO:0000313" key="3">
    <source>
        <dbReference type="EMBL" id="TLU73666.1"/>
    </source>
</evidence>
<dbReference type="EMBL" id="VCDI01000001">
    <property type="protein sequence ID" value="TLU73666.1"/>
    <property type="molecule type" value="Genomic_DNA"/>
</dbReference>
<dbReference type="Pfam" id="PF01713">
    <property type="entry name" value="Smr"/>
    <property type="match status" value="1"/>
</dbReference>
<dbReference type="OrthoDB" id="7165597at2"/>
<comment type="caution">
    <text evidence="3">The sequence shown here is derived from an EMBL/GenBank/DDBJ whole genome shotgun (WGS) entry which is preliminary data.</text>
</comment>
<dbReference type="Gene3D" id="3.30.1370.110">
    <property type="match status" value="1"/>
</dbReference>
<dbReference type="SMART" id="SM00463">
    <property type="entry name" value="SMR"/>
    <property type="match status" value="1"/>
</dbReference>
<organism evidence="3 4">
    <name type="scientific">Lichenicoccus roseus</name>
    <dbReference type="NCBI Taxonomy" id="2683649"/>
    <lineage>
        <taxon>Bacteria</taxon>
        <taxon>Pseudomonadati</taxon>
        <taxon>Pseudomonadota</taxon>
        <taxon>Alphaproteobacteria</taxon>
        <taxon>Acetobacterales</taxon>
        <taxon>Acetobacteraceae</taxon>
        <taxon>Lichenicoccus</taxon>
    </lineage>
</organism>
<keyword evidence="4" id="KW-1185">Reference proteome</keyword>
<dbReference type="PANTHER" id="PTHR35562">
    <property type="entry name" value="DNA ENDONUCLEASE SMRA-RELATED"/>
    <property type="match status" value="1"/>
</dbReference>
<dbReference type="PANTHER" id="PTHR35562:SF2">
    <property type="entry name" value="DNA ENDONUCLEASE SMRA-RELATED"/>
    <property type="match status" value="1"/>
</dbReference>
<evidence type="ECO:0000313" key="4">
    <source>
        <dbReference type="Proteomes" id="UP000305654"/>
    </source>
</evidence>
<evidence type="ECO:0000259" key="2">
    <source>
        <dbReference type="PROSITE" id="PS50828"/>
    </source>
</evidence>
<evidence type="ECO:0000256" key="1">
    <source>
        <dbReference type="SAM" id="MobiDB-lite"/>
    </source>
</evidence>
<reference evidence="3 4" key="1">
    <citation type="submission" date="2019-05" db="EMBL/GenBank/DDBJ databases">
        <authorList>
            <person name="Pankratov T."/>
            <person name="Grouzdev D."/>
        </authorList>
    </citation>
    <scope>NUCLEOTIDE SEQUENCE [LARGE SCALE GENOMIC DNA]</scope>
    <source>
        <strain evidence="3 4">KEBCLARHB70R</strain>
    </source>
</reference>
<accession>A0A5R9JE26</accession>
<sequence>MARGLRESERQLWDVFSREIRPLKGRAPPRRPEPPAPPPAPTAPAPPVPIATKAPKRRPQTVAPTQMVEVGRRQPGLDDTSWRHLSNGRLRAERRLDLHGRTAQAAFVALHGFLLRAQRDRLRCVEIITGVGSGQEGGILRRELPFWLSRQDLRHLVLAAVHPHPGNPGSVRVLLRRRENKLR</sequence>
<dbReference type="SUPFAM" id="SSF160443">
    <property type="entry name" value="SMR domain-like"/>
    <property type="match status" value="1"/>
</dbReference>
<dbReference type="AlphaFoldDB" id="A0A5R9JE26"/>
<gene>
    <name evidence="3" type="ORF">FE263_00015</name>
</gene>
<dbReference type="InterPro" id="IPR036063">
    <property type="entry name" value="Smr_dom_sf"/>
</dbReference>
<dbReference type="Proteomes" id="UP000305654">
    <property type="component" value="Unassembled WGS sequence"/>
</dbReference>
<dbReference type="RefSeq" id="WP_138323919.1">
    <property type="nucleotide sequence ID" value="NZ_VCDI01000001.1"/>
</dbReference>
<dbReference type="PROSITE" id="PS50828">
    <property type="entry name" value="SMR"/>
    <property type="match status" value="1"/>
</dbReference>
<feature type="compositionally biased region" description="Pro residues" evidence="1">
    <location>
        <begin position="34"/>
        <end position="49"/>
    </location>
</feature>
<proteinExistence type="predicted"/>
<feature type="compositionally biased region" description="Basic and acidic residues" evidence="1">
    <location>
        <begin position="70"/>
        <end position="81"/>
    </location>
</feature>
<name>A0A5R9JE26_9PROT</name>
<protein>
    <submittedName>
        <fullName evidence="3">DNA mismatch repair protein</fullName>
    </submittedName>
</protein>